<sequence length="232" mass="26222">MGSKTQNNTVMVKTSLPISPLPPNNTRIALTTDRLLLRSLAASDLEAMYVLRTQEEVMRWTSSGHIDMKIEETRDKLNNFLPPNDTKTFNCAICLKDTGEFIGMGGCHLFPAEHGWPEVGYMLRREYWGQGLASEFLNAWLKAWEGLPRSDMDIRVQKDMFTGNGNDNGNGEDVVREHLIAITEEANSGSQRVLLKAGFERFREFDEEDVSEPTGVVKLVAFRYFPGSKSRK</sequence>
<comment type="caution">
    <text evidence="2">The sequence shown here is derived from an EMBL/GenBank/DDBJ whole genome shotgun (WGS) entry which is preliminary data.</text>
</comment>
<reference evidence="3" key="1">
    <citation type="journal article" date="2017" name="Nat. Microbiol.">
        <title>Global analysis of biosynthetic gene clusters reveals vast potential of secondary metabolite production in Penicillium species.</title>
        <authorList>
            <person name="Nielsen J.C."/>
            <person name="Grijseels S."/>
            <person name="Prigent S."/>
            <person name="Ji B."/>
            <person name="Dainat J."/>
            <person name="Nielsen K.F."/>
            <person name="Frisvad J.C."/>
            <person name="Workman M."/>
            <person name="Nielsen J."/>
        </authorList>
    </citation>
    <scope>NUCLEOTIDE SEQUENCE [LARGE SCALE GENOMIC DNA]</scope>
    <source>
        <strain evidence="3">IBT 24891</strain>
    </source>
</reference>
<organism evidence="2 3">
    <name type="scientific">Penicillium steckii</name>
    <dbReference type="NCBI Taxonomy" id="303698"/>
    <lineage>
        <taxon>Eukaryota</taxon>
        <taxon>Fungi</taxon>
        <taxon>Dikarya</taxon>
        <taxon>Ascomycota</taxon>
        <taxon>Pezizomycotina</taxon>
        <taxon>Eurotiomycetes</taxon>
        <taxon>Eurotiomycetidae</taxon>
        <taxon>Eurotiales</taxon>
        <taxon>Aspergillaceae</taxon>
        <taxon>Penicillium</taxon>
    </lineage>
</organism>
<keyword evidence="3" id="KW-1185">Reference proteome</keyword>
<dbReference type="CDD" id="cd04301">
    <property type="entry name" value="NAT_SF"/>
    <property type="match status" value="1"/>
</dbReference>
<evidence type="ECO:0000313" key="2">
    <source>
        <dbReference type="EMBL" id="OQE22628.1"/>
    </source>
</evidence>
<dbReference type="Pfam" id="PF13302">
    <property type="entry name" value="Acetyltransf_3"/>
    <property type="match status" value="1"/>
</dbReference>
<evidence type="ECO:0000259" key="1">
    <source>
        <dbReference type="PROSITE" id="PS51186"/>
    </source>
</evidence>
<evidence type="ECO:0000313" key="3">
    <source>
        <dbReference type="Proteomes" id="UP000191285"/>
    </source>
</evidence>
<feature type="domain" description="N-acetyltransferase" evidence="1">
    <location>
        <begin position="35"/>
        <end position="226"/>
    </location>
</feature>
<dbReference type="GO" id="GO:0016747">
    <property type="term" value="F:acyltransferase activity, transferring groups other than amino-acyl groups"/>
    <property type="evidence" value="ECO:0007669"/>
    <property type="project" value="InterPro"/>
</dbReference>
<dbReference type="InterPro" id="IPR000182">
    <property type="entry name" value="GNAT_dom"/>
</dbReference>
<protein>
    <recommendedName>
        <fullName evidence="1">N-acetyltransferase domain-containing protein</fullName>
    </recommendedName>
</protein>
<accession>A0A1V6T8F0</accession>
<dbReference type="AlphaFoldDB" id="A0A1V6T8F0"/>
<proteinExistence type="predicted"/>
<dbReference type="SUPFAM" id="SSF55729">
    <property type="entry name" value="Acyl-CoA N-acyltransferases (Nat)"/>
    <property type="match status" value="1"/>
</dbReference>
<dbReference type="EMBL" id="MLKD01000010">
    <property type="protein sequence ID" value="OQE22628.1"/>
    <property type="molecule type" value="Genomic_DNA"/>
</dbReference>
<dbReference type="PANTHER" id="PTHR43792">
    <property type="entry name" value="GNAT FAMILY, PUTATIVE (AFU_ORTHOLOGUE AFUA_3G00765)-RELATED-RELATED"/>
    <property type="match status" value="1"/>
</dbReference>
<dbReference type="InterPro" id="IPR016181">
    <property type="entry name" value="Acyl_CoA_acyltransferase"/>
</dbReference>
<name>A0A1V6T8F0_9EURO</name>
<dbReference type="InterPro" id="IPR051531">
    <property type="entry name" value="N-acetyltransferase"/>
</dbReference>
<dbReference type="Proteomes" id="UP000191285">
    <property type="component" value="Unassembled WGS sequence"/>
</dbReference>
<dbReference type="PANTHER" id="PTHR43792:SF1">
    <property type="entry name" value="N-ACETYLTRANSFERASE DOMAIN-CONTAINING PROTEIN"/>
    <property type="match status" value="1"/>
</dbReference>
<gene>
    <name evidence="2" type="ORF">PENSTE_c010G05978</name>
</gene>
<dbReference type="PROSITE" id="PS51186">
    <property type="entry name" value="GNAT"/>
    <property type="match status" value="1"/>
</dbReference>
<dbReference type="OrthoDB" id="4072826at2759"/>
<dbReference type="Gene3D" id="3.40.630.30">
    <property type="match status" value="1"/>
</dbReference>